<dbReference type="NCBIfam" id="NF047356">
    <property type="entry name" value="RNA_bind_RnpM"/>
    <property type="match status" value="1"/>
</dbReference>
<keyword evidence="3" id="KW-1185">Reference proteome</keyword>
<dbReference type="InterPro" id="IPR037465">
    <property type="entry name" value="YlxR"/>
</dbReference>
<dbReference type="EMBL" id="CP048649">
    <property type="protein sequence ID" value="QIB69042.1"/>
    <property type="molecule type" value="Genomic_DNA"/>
</dbReference>
<dbReference type="Pfam" id="PF04296">
    <property type="entry name" value="YlxR"/>
    <property type="match status" value="1"/>
</dbReference>
<protein>
    <submittedName>
        <fullName evidence="2">YlxR family protein</fullName>
    </submittedName>
</protein>
<dbReference type="Proteomes" id="UP000466848">
    <property type="component" value="Chromosome"/>
</dbReference>
<dbReference type="InterPro" id="IPR007393">
    <property type="entry name" value="YlxR_dom"/>
</dbReference>
<evidence type="ECO:0000259" key="1">
    <source>
        <dbReference type="Pfam" id="PF04296"/>
    </source>
</evidence>
<dbReference type="CDD" id="cd00279">
    <property type="entry name" value="YlxR"/>
    <property type="match status" value="1"/>
</dbReference>
<name>A0A858BUK4_9FIRM</name>
<dbReference type="SUPFAM" id="SSF64376">
    <property type="entry name" value="YlxR-like"/>
    <property type="match status" value="1"/>
</dbReference>
<organism evidence="2 3">
    <name type="scientific">Aminipila butyrica</name>
    <dbReference type="NCBI Taxonomy" id="433296"/>
    <lineage>
        <taxon>Bacteria</taxon>
        <taxon>Bacillati</taxon>
        <taxon>Bacillota</taxon>
        <taxon>Clostridia</taxon>
        <taxon>Peptostreptococcales</taxon>
        <taxon>Anaerovoracaceae</taxon>
        <taxon>Aminipila</taxon>
    </lineage>
</organism>
<evidence type="ECO:0000313" key="3">
    <source>
        <dbReference type="Proteomes" id="UP000466848"/>
    </source>
</evidence>
<evidence type="ECO:0000313" key="2">
    <source>
        <dbReference type="EMBL" id="QIB69042.1"/>
    </source>
</evidence>
<dbReference type="InterPro" id="IPR035931">
    <property type="entry name" value="YlxR-like_sf"/>
</dbReference>
<feature type="domain" description="YlxR" evidence="1">
    <location>
        <begin position="9"/>
        <end position="81"/>
    </location>
</feature>
<gene>
    <name evidence="2" type="ORF">Ami103574_06745</name>
</gene>
<dbReference type="AlphaFoldDB" id="A0A858BUK4"/>
<dbReference type="Gene3D" id="3.30.1230.10">
    <property type="entry name" value="YlxR-like"/>
    <property type="match status" value="1"/>
</dbReference>
<dbReference type="RefSeq" id="WP_163065939.1">
    <property type="nucleotide sequence ID" value="NZ_CP048649.1"/>
</dbReference>
<proteinExistence type="predicted"/>
<dbReference type="PANTHER" id="PTHR34215:SF1">
    <property type="entry name" value="YLXR DOMAIN-CONTAINING PROTEIN"/>
    <property type="match status" value="1"/>
</dbReference>
<dbReference type="PANTHER" id="PTHR34215">
    <property type="entry name" value="BLL0784 PROTEIN"/>
    <property type="match status" value="1"/>
</dbReference>
<accession>A0A858BUK4</accession>
<sequence>MKTKKIPMRRCVGCMESKPKTQLLRIAGYEGHVSVDLTGKAKGRGVYLCPDTQCFEKAQKRRAIGRNLEMELSSEQLESLFEELKKYEEKNR</sequence>
<dbReference type="KEGG" id="abut:Ami103574_06745"/>
<reference evidence="2 3" key="1">
    <citation type="submission" date="2020-02" db="EMBL/GenBank/DDBJ databases">
        <authorList>
            <person name="Kim Y.B."/>
            <person name="Roh S.W."/>
        </authorList>
    </citation>
    <scope>NUCLEOTIDE SEQUENCE [LARGE SCALE GENOMIC DNA]</scope>
    <source>
        <strain evidence="2 3">DSM 103574</strain>
    </source>
</reference>